<dbReference type="InterPro" id="IPR029070">
    <property type="entry name" value="Chitinase_insertion_sf"/>
</dbReference>
<dbReference type="PANTHER" id="PTHR11177:SF333">
    <property type="entry name" value="CHITINASE"/>
    <property type="match status" value="1"/>
</dbReference>
<keyword evidence="4" id="KW-0119">Carbohydrate metabolism</keyword>
<keyword evidence="2 7" id="KW-0378">Hydrolase</keyword>
<evidence type="ECO:0000256" key="2">
    <source>
        <dbReference type="ARBA" id="ARBA00022801"/>
    </source>
</evidence>
<dbReference type="GO" id="GO:0008843">
    <property type="term" value="F:endochitinase activity"/>
    <property type="evidence" value="ECO:0007669"/>
    <property type="project" value="UniProtKB-EC"/>
</dbReference>
<proteinExistence type="inferred from homology"/>
<sequence>MKQTAGGCPDYPPFEPSDLPVDLYTHLNFAFALIDGNGLIASQEAKEIPKYQQVNDLKSKKPSLRTAVTVGGWDMDMAHYSTMVSTRENRQKFIQSAITFVRKYGFDGLDFDWEYPGDQKRGGHPEDAENFVLFLKEMREAANAENLGNGQERLILSIALPGGPFHGDNFLIPKLAPHVDWFNIMAYNLHGQWESQVYCAAPLNDPASQTKYEGYSLIQAIQSMAPQSVSPQKFNIGLSLSGVTFTLKDKTKTLPGSPANGPGRKGCQEKGAMSFFEANRLMEHETDAFHRRVTQAPRLDEKSQCVYMVVDQDQWVGIDTPETFSYKVDYFRKYNFGG</sequence>
<dbReference type="AlphaFoldDB" id="A0AAD4D8C5"/>
<comment type="similarity">
    <text evidence="8">Belongs to the glycosyl hydrolase 18 family.</text>
</comment>
<dbReference type="SMART" id="SM00636">
    <property type="entry name" value="Glyco_18"/>
    <property type="match status" value="1"/>
</dbReference>
<dbReference type="PROSITE" id="PS51910">
    <property type="entry name" value="GH18_2"/>
    <property type="match status" value="1"/>
</dbReference>
<dbReference type="GO" id="GO:0006032">
    <property type="term" value="P:chitin catabolic process"/>
    <property type="evidence" value="ECO:0007669"/>
    <property type="project" value="UniProtKB-KW"/>
</dbReference>
<dbReference type="SUPFAM" id="SSF51445">
    <property type="entry name" value="(Trans)glycosidases"/>
    <property type="match status" value="1"/>
</dbReference>
<protein>
    <submittedName>
        <fullName evidence="10">Oviduct-specific glycoprotein</fullName>
    </submittedName>
</protein>
<name>A0AAD4D8C5_9FUNG</name>
<keyword evidence="11" id="KW-1185">Reference proteome</keyword>
<dbReference type="Gene3D" id="3.10.50.10">
    <property type="match status" value="1"/>
</dbReference>
<accession>A0AAD4D8C5</accession>
<dbReference type="Pfam" id="PF00704">
    <property type="entry name" value="Glyco_hydro_18"/>
    <property type="match status" value="1"/>
</dbReference>
<comment type="catalytic activity">
    <reaction evidence="1">
        <text>Random endo-hydrolysis of N-acetyl-beta-D-glucosaminide (1-&gt;4)-beta-linkages in chitin and chitodextrins.</text>
        <dbReference type="EC" id="3.2.1.14"/>
    </reaction>
</comment>
<evidence type="ECO:0000313" key="10">
    <source>
        <dbReference type="EMBL" id="KAG0271767.1"/>
    </source>
</evidence>
<evidence type="ECO:0000256" key="5">
    <source>
        <dbReference type="ARBA" id="ARBA00023295"/>
    </source>
</evidence>
<reference evidence="10" key="1">
    <citation type="journal article" date="2020" name="Fungal Divers.">
        <title>Resolving the Mortierellaceae phylogeny through synthesis of multi-gene phylogenetics and phylogenomics.</title>
        <authorList>
            <person name="Vandepol N."/>
            <person name="Liber J."/>
            <person name="Desiro A."/>
            <person name="Na H."/>
            <person name="Kennedy M."/>
            <person name="Barry K."/>
            <person name="Grigoriev I.V."/>
            <person name="Miller A.N."/>
            <person name="O'Donnell K."/>
            <person name="Stajich J.E."/>
            <person name="Bonito G."/>
        </authorList>
    </citation>
    <scope>NUCLEOTIDE SEQUENCE</scope>
    <source>
        <strain evidence="10">NRRL 28262</strain>
    </source>
</reference>
<feature type="domain" description="GH18" evidence="9">
    <location>
        <begin position="1"/>
        <end position="338"/>
    </location>
</feature>
<dbReference type="InterPro" id="IPR001579">
    <property type="entry name" value="Glyco_hydro_18_chit_AS"/>
</dbReference>
<dbReference type="SUPFAM" id="SSF54556">
    <property type="entry name" value="Chitinase insertion domain"/>
    <property type="match status" value="1"/>
</dbReference>
<gene>
    <name evidence="10" type="primary">OVGP1</name>
    <name evidence="10" type="ORF">BGZ95_000370</name>
</gene>
<dbReference type="InterPro" id="IPR001223">
    <property type="entry name" value="Glyco_hydro18_cat"/>
</dbReference>
<evidence type="ECO:0000256" key="4">
    <source>
        <dbReference type="ARBA" id="ARBA00023277"/>
    </source>
</evidence>
<dbReference type="InterPro" id="IPR011583">
    <property type="entry name" value="Chitinase_II/V-like_cat"/>
</dbReference>
<comment type="caution">
    <text evidence="10">The sequence shown here is derived from an EMBL/GenBank/DDBJ whole genome shotgun (WGS) entry which is preliminary data.</text>
</comment>
<evidence type="ECO:0000256" key="8">
    <source>
        <dbReference type="RuleBase" id="RU004453"/>
    </source>
</evidence>
<dbReference type="PANTHER" id="PTHR11177">
    <property type="entry name" value="CHITINASE"/>
    <property type="match status" value="1"/>
</dbReference>
<feature type="non-terminal residue" evidence="10">
    <location>
        <position position="1"/>
    </location>
</feature>
<dbReference type="Gene3D" id="3.20.20.80">
    <property type="entry name" value="Glycosidases"/>
    <property type="match status" value="1"/>
</dbReference>
<keyword evidence="3" id="KW-0146">Chitin degradation</keyword>
<evidence type="ECO:0000256" key="1">
    <source>
        <dbReference type="ARBA" id="ARBA00000822"/>
    </source>
</evidence>
<dbReference type="PROSITE" id="PS01095">
    <property type="entry name" value="GH18_1"/>
    <property type="match status" value="1"/>
</dbReference>
<dbReference type="GO" id="GO:0000272">
    <property type="term" value="P:polysaccharide catabolic process"/>
    <property type="evidence" value="ECO:0007669"/>
    <property type="project" value="UniProtKB-KW"/>
</dbReference>
<evidence type="ECO:0000256" key="7">
    <source>
        <dbReference type="RuleBase" id="RU000489"/>
    </source>
</evidence>
<dbReference type="EMBL" id="JAAAIL010001066">
    <property type="protein sequence ID" value="KAG0271767.1"/>
    <property type="molecule type" value="Genomic_DNA"/>
</dbReference>
<organism evidence="10 11">
    <name type="scientific">Linnemannia exigua</name>
    <dbReference type="NCBI Taxonomy" id="604196"/>
    <lineage>
        <taxon>Eukaryota</taxon>
        <taxon>Fungi</taxon>
        <taxon>Fungi incertae sedis</taxon>
        <taxon>Mucoromycota</taxon>
        <taxon>Mortierellomycotina</taxon>
        <taxon>Mortierellomycetes</taxon>
        <taxon>Mortierellales</taxon>
        <taxon>Mortierellaceae</taxon>
        <taxon>Linnemannia</taxon>
    </lineage>
</organism>
<evidence type="ECO:0000256" key="3">
    <source>
        <dbReference type="ARBA" id="ARBA00023024"/>
    </source>
</evidence>
<evidence type="ECO:0000256" key="6">
    <source>
        <dbReference type="ARBA" id="ARBA00023326"/>
    </source>
</evidence>
<dbReference type="InterPro" id="IPR017853">
    <property type="entry name" value="GH"/>
</dbReference>
<evidence type="ECO:0000313" key="11">
    <source>
        <dbReference type="Proteomes" id="UP001194580"/>
    </source>
</evidence>
<dbReference type="GO" id="GO:0008061">
    <property type="term" value="F:chitin binding"/>
    <property type="evidence" value="ECO:0007669"/>
    <property type="project" value="InterPro"/>
</dbReference>
<keyword evidence="6" id="KW-0624">Polysaccharide degradation</keyword>
<dbReference type="Proteomes" id="UP001194580">
    <property type="component" value="Unassembled WGS sequence"/>
</dbReference>
<keyword evidence="5 7" id="KW-0326">Glycosidase</keyword>
<evidence type="ECO:0000259" key="9">
    <source>
        <dbReference type="PROSITE" id="PS51910"/>
    </source>
</evidence>
<dbReference type="InterPro" id="IPR050314">
    <property type="entry name" value="Glycosyl_Hydrlase_18"/>
</dbReference>